<organism evidence="2 3">
    <name type="scientific">Mycobacterium bohemicum DSM 44277</name>
    <dbReference type="NCBI Taxonomy" id="1236609"/>
    <lineage>
        <taxon>Bacteria</taxon>
        <taxon>Bacillati</taxon>
        <taxon>Actinomycetota</taxon>
        <taxon>Actinomycetes</taxon>
        <taxon>Mycobacteriales</taxon>
        <taxon>Mycobacteriaceae</taxon>
        <taxon>Mycobacterium</taxon>
    </lineage>
</organism>
<gene>
    <name evidence="2" type="ORF">BN971_03029</name>
</gene>
<dbReference type="AlphaFoldDB" id="A0A0U0W949"/>
<evidence type="ECO:0000313" key="3">
    <source>
        <dbReference type="Proteomes" id="UP000198875"/>
    </source>
</evidence>
<feature type="region of interest" description="Disordered" evidence="1">
    <location>
        <begin position="1"/>
        <end position="47"/>
    </location>
</feature>
<evidence type="ECO:0000313" key="2">
    <source>
        <dbReference type="EMBL" id="CPR11741.1"/>
    </source>
</evidence>
<feature type="compositionally biased region" description="Polar residues" evidence="1">
    <location>
        <begin position="38"/>
        <end position="47"/>
    </location>
</feature>
<name>A0A0U0W949_MYCBE</name>
<feature type="compositionally biased region" description="Low complexity" evidence="1">
    <location>
        <begin position="19"/>
        <end position="37"/>
    </location>
</feature>
<dbReference type="Proteomes" id="UP000198875">
    <property type="component" value="Unassembled WGS sequence"/>
</dbReference>
<accession>A0A0U0W949</accession>
<sequence length="117" mass="12592">MRPALHPYQRRTARKVSRDSSTPRSTLSSTPVSLRTRASTSSEFSASRTAEVAKAISSEQPELSAILANSSIVEISFSAPRLVILPELSIDSASRSVAFVELMGVGCPPRWASTTSR</sequence>
<evidence type="ECO:0000256" key="1">
    <source>
        <dbReference type="SAM" id="MobiDB-lite"/>
    </source>
</evidence>
<dbReference type="EMBL" id="CSTD01000003">
    <property type="protein sequence ID" value="CPR11741.1"/>
    <property type="molecule type" value="Genomic_DNA"/>
</dbReference>
<reference evidence="2 3" key="1">
    <citation type="submission" date="2015-03" db="EMBL/GenBank/DDBJ databases">
        <authorList>
            <person name="Murphy D."/>
        </authorList>
    </citation>
    <scope>NUCLEOTIDE SEQUENCE [LARGE SCALE GENOMIC DNA]</scope>
    <source>
        <strain evidence="2 3">DSM 44277</strain>
    </source>
</reference>
<protein>
    <submittedName>
        <fullName evidence="2">Uncharacterized protein</fullName>
    </submittedName>
</protein>
<proteinExistence type="predicted"/>